<dbReference type="AlphaFoldDB" id="A4U5I9"/>
<dbReference type="EMBL" id="CU459003">
    <property type="protein sequence ID" value="CAM78146.1"/>
    <property type="molecule type" value="Genomic_DNA"/>
</dbReference>
<name>A4U5I9_9PROT</name>
<feature type="compositionally biased region" description="Low complexity" evidence="1">
    <location>
        <begin position="58"/>
        <end position="69"/>
    </location>
</feature>
<evidence type="ECO:0000313" key="2">
    <source>
        <dbReference type="EMBL" id="CAM78146.1"/>
    </source>
</evidence>
<feature type="region of interest" description="Disordered" evidence="1">
    <location>
        <begin position="45"/>
        <end position="69"/>
    </location>
</feature>
<protein>
    <submittedName>
        <fullName evidence="2">Uncharacterized protein</fullName>
    </submittedName>
</protein>
<sequence length="69" mass="7520">MSQGVIEAVMSGWGCVHEVNETCTRVAGRPCDPGMKGCVLAGRFRFSNDDKNRPPRKPTVTPTPDTDQD</sequence>
<dbReference type="RefSeq" id="WP_199791972.1">
    <property type="nucleotide sequence ID" value="NZ_CP027527.1"/>
</dbReference>
<organism evidence="2">
    <name type="scientific">Magnetospirillum gryphiswaldense</name>
    <dbReference type="NCBI Taxonomy" id="55518"/>
    <lineage>
        <taxon>Bacteria</taxon>
        <taxon>Pseudomonadati</taxon>
        <taxon>Pseudomonadota</taxon>
        <taxon>Alphaproteobacteria</taxon>
        <taxon>Rhodospirillales</taxon>
        <taxon>Rhodospirillaceae</taxon>
        <taxon>Magnetospirillum</taxon>
    </lineage>
</organism>
<reference evidence="2" key="1">
    <citation type="journal article" date="2007" name="J. Bacteriol.">
        <title>Comparative genome analysis of four magnetotactic bacteria reveals a complex set of group-specific genes implicated in magnetosome biomineralization and function.</title>
        <authorList>
            <person name="Richter M."/>
            <person name="Kube M."/>
            <person name="Bazylinski D.A."/>
            <person name="Lombardot T."/>
            <person name="Gloeckner F.O."/>
            <person name="Reinhardt R."/>
            <person name="Schueler D."/>
        </authorList>
    </citation>
    <scope>NUCLEOTIDE SEQUENCE</scope>
    <source>
        <strain evidence="2">MSR-1</strain>
    </source>
</reference>
<evidence type="ECO:0000256" key="1">
    <source>
        <dbReference type="SAM" id="MobiDB-lite"/>
    </source>
</evidence>
<gene>
    <name evidence="2" type="ORF">MGR_4214</name>
</gene>
<accession>A4U5I9</accession>
<proteinExistence type="predicted"/>